<evidence type="ECO:0000313" key="1">
    <source>
        <dbReference type="EMBL" id="RJF80630.1"/>
    </source>
</evidence>
<keyword evidence="2" id="KW-1185">Reference proteome</keyword>
<sequence>MRDPTTTPPDNASYYKGDAQQLATCVASNADVQDECGDPTQTLRAMSADGGQTRVLRCAVEGSGGAGAGAAGAGLMGFIIGQAFDAAMEGTNADLAGYAAFVAAFRDVAPSVVEARLWITPVPLRGDARQKSILAAVDSCASHARLAAPPPSAPPGGKLIP</sequence>
<dbReference type="EMBL" id="QYUK01000016">
    <property type="protein sequence ID" value="RJF80630.1"/>
    <property type="molecule type" value="Genomic_DNA"/>
</dbReference>
<protein>
    <submittedName>
        <fullName evidence="1">Uncharacterized protein</fullName>
    </submittedName>
</protein>
<dbReference type="AlphaFoldDB" id="A0A418VU00"/>
<accession>A0A418VU00</accession>
<evidence type="ECO:0000313" key="2">
    <source>
        <dbReference type="Proteomes" id="UP000284605"/>
    </source>
</evidence>
<name>A0A418VU00_9PROT</name>
<reference evidence="1 2" key="1">
    <citation type="submission" date="2018-09" db="EMBL/GenBank/DDBJ databases">
        <authorList>
            <person name="Zhu H."/>
        </authorList>
    </citation>
    <scope>NUCLEOTIDE SEQUENCE [LARGE SCALE GENOMIC DNA]</scope>
    <source>
        <strain evidence="1 2">K1W22B-8</strain>
    </source>
</reference>
<comment type="caution">
    <text evidence="1">The sequence shown here is derived from an EMBL/GenBank/DDBJ whole genome shotgun (WGS) entry which is preliminary data.</text>
</comment>
<dbReference type="Proteomes" id="UP000284605">
    <property type="component" value="Unassembled WGS sequence"/>
</dbReference>
<gene>
    <name evidence="1" type="ORF">D3874_26340</name>
</gene>
<organism evidence="1 2">
    <name type="scientific">Oleomonas cavernae</name>
    <dbReference type="NCBI Taxonomy" id="2320859"/>
    <lineage>
        <taxon>Bacteria</taxon>
        <taxon>Pseudomonadati</taxon>
        <taxon>Pseudomonadota</taxon>
        <taxon>Alphaproteobacteria</taxon>
        <taxon>Acetobacterales</taxon>
        <taxon>Acetobacteraceae</taxon>
        <taxon>Oleomonas</taxon>
    </lineage>
</organism>
<proteinExistence type="predicted"/>